<keyword evidence="3" id="KW-1185">Reference proteome</keyword>
<dbReference type="Proteomes" id="UP001292094">
    <property type="component" value="Unassembled WGS sequence"/>
</dbReference>
<accession>A0AAE1NNL0</accession>
<proteinExistence type="predicted"/>
<dbReference type="AlphaFoldDB" id="A0AAE1NNL0"/>
<name>A0AAE1NNL0_9EUCA</name>
<reference evidence="2" key="1">
    <citation type="submission" date="2023-11" db="EMBL/GenBank/DDBJ databases">
        <title>Genome assemblies of two species of porcelain crab, Petrolisthes cinctipes and Petrolisthes manimaculis (Anomura: Porcellanidae).</title>
        <authorList>
            <person name="Angst P."/>
        </authorList>
    </citation>
    <scope>NUCLEOTIDE SEQUENCE</scope>
    <source>
        <strain evidence="2">PB745_02</strain>
        <tissue evidence="2">Gill</tissue>
    </source>
</reference>
<evidence type="ECO:0000256" key="1">
    <source>
        <dbReference type="SAM" id="MobiDB-lite"/>
    </source>
</evidence>
<evidence type="ECO:0000313" key="3">
    <source>
        <dbReference type="Proteomes" id="UP001292094"/>
    </source>
</evidence>
<comment type="caution">
    <text evidence="2">The sequence shown here is derived from an EMBL/GenBank/DDBJ whole genome shotgun (WGS) entry which is preliminary data.</text>
</comment>
<sequence>MAVRVGARRTPAGHGDPPPRLLHPPARQPQEARGPRGQPSPTLHQPSPLSPLPLPLEPEGTLCHLLCHQAL</sequence>
<organism evidence="2 3">
    <name type="scientific">Petrolisthes manimaculis</name>
    <dbReference type="NCBI Taxonomy" id="1843537"/>
    <lineage>
        <taxon>Eukaryota</taxon>
        <taxon>Metazoa</taxon>
        <taxon>Ecdysozoa</taxon>
        <taxon>Arthropoda</taxon>
        <taxon>Crustacea</taxon>
        <taxon>Multicrustacea</taxon>
        <taxon>Malacostraca</taxon>
        <taxon>Eumalacostraca</taxon>
        <taxon>Eucarida</taxon>
        <taxon>Decapoda</taxon>
        <taxon>Pleocyemata</taxon>
        <taxon>Anomura</taxon>
        <taxon>Galatheoidea</taxon>
        <taxon>Porcellanidae</taxon>
        <taxon>Petrolisthes</taxon>
    </lineage>
</organism>
<dbReference type="EMBL" id="JAWZYT010004833">
    <property type="protein sequence ID" value="KAK4292437.1"/>
    <property type="molecule type" value="Genomic_DNA"/>
</dbReference>
<feature type="region of interest" description="Disordered" evidence="1">
    <location>
        <begin position="1"/>
        <end position="59"/>
    </location>
</feature>
<gene>
    <name evidence="2" type="ORF">Pmani_034793</name>
</gene>
<evidence type="ECO:0000313" key="2">
    <source>
        <dbReference type="EMBL" id="KAK4292437.1"/>
    </source>
</evidence>
<protein>
    <submittedName>
        <fullName evidence="2">Uncharacterized protein</fullName>
    </submittedName>
</protein>